<dbReference type="SUPFAM" id="SSF52980">
    <property type="entry name" value="Restriction endonuclease-like"/>
    <property type="match status" value="1"/>
</dbReference>
<dbReference type="AlphaFoldDB" id="A0A7F5RJB7"/>
<dbReference type="KEGG" id="apln:112906361"/>
<dbReference type="PANTHER" id="PTHR46609">
    <property type="entry name" value="EXONUCLEASE, PHAGE-TYPE/RECB, C-TERMINAL DOMAIN-CONTAINING PROTEIN"/>
    <property type="match status" value="1"/>
</dbReference>
<evidence type="ECO:0000313" key="2">
    <source>
        <dbReference type="Proteomes" id="UP000192223"/>
    </source>
</evidence>
<proteinExistence type="predicted"/>
<gene>
    <name evidence="3" type="primary">LOC112906361</name>
</gene>
<feature type="domain" description="YqaJ viral recombinase" evidence="1">
    <location>
        <begin position="11"/>
        <end position="112"/>
    </location>
</feature>
<dbReference type="Proteomes" id="UP000192223">
    <property type="component" value="Unplaced"/>
</dbReference>
<accession>A0A7F5RJB7</accession>
<keyword evidence="2" id="KW-1185">Reference proteome</keyword>
<dbReference type="InterPro" id="IPR051703">
    <property type="entry name" value="NF-kappa-B_Signaling_Reg"/>
</dbReference>
<sequence length="201" mass="22147">MTRGQSSNPNWITERSNRVTSSNFGKICKLRATTSCANTVKSLLYSTFTGSAATHYGNEYETVARDEFSKVTGLTVKESGLVVDKCHPFLGASPDGIILNEDAVLEIKCPFFAKDLTPGSRRLVIISLKGVTLSCIRTTTDERRCPILFLECCYVTRENDFYPKTEAYLFLFENGPILPPNVPVIAAGNLNAKRSLGLLTH</sequence>
<dbReference type="PANTHER" id="PTHR46609:SF8">
    <property type="entry name" value="YQAJ VIRAL RECOMBINASE DOMAIN-CONTAINING PROTEIN"/>
    <property type="match status" value="1"/>
</dbReference>
<dbReference type="InterPro" id="IPR019080">
    <property type="entry name" value="YqaJ_viral_recombinase"/>
</dbReference>
<name>A0A7F5RJB7_AGRPL</name>
<dbReference type="CDD" id="cd22343">
    <property type="entry name" value="PDDEXK_lambda_exonuclease-like"/>
    <property type="match status" value="1"/>
</dbReference>
<reference evidence="3" key="1">
    <citation type="submission" date="2025-08" db="UniProtKB">
        <authorList>
            <consortium name="RefSeq"/>
        </authorList>
    </citation>
    <scope>IDENTIFICATION</scope>
    <source>
        <tissue evidence="3">Entire body</tissue>
    </source>
</reference>
<dbReference type="OrthoDB" id="8194943at2759"/>
<dbReference type="RefSeq" id="XP_025836104.1">
    <property type="nucleotide sequence ID" value="XM_025980319.1"/>
</dbReference>
<dbReference type="InterPro" id="IPR011335">
    <property type="entry name" value="Restrct_endonuc-II-like"/>
</dbReference>
<organism evidence="2 3">
    <name type="scientific">Agrilus planipennis</name>
    <name type="common">Emerald ash borer</name>
    <name type="synonym">Agrilus marcopoli</name>
    <dbReference type="NCBI Taxonomy" id="224129"/>
    <lineage>
        <taxon>Eukaryota</taxon>
        <taxon>Metazoa</taxon>
        <taxon>Ecdysozoa</taxon>
        <taxon>Arthropoda</taxon>
        <taxon>Hexapoda</taxon>
        <taxon>Insecta</taxon>
        <taxon>Pterygota</taxon>
        <taxon>Neoptera</taxon>
        <taxon>Endopterygota</taxon>
        <taxon>Coleoptera</taxon>
        <taxon>Polyphaga</taxon>
        <taxon>Elateriformia</taxon>
        <taxon>Buprestoidea</taxon>
        <taxon>Buprestidae</taxon>
        <taxon>Agrilinae</taxon>
        <taxon>Agrilus</taxon>
    </lineage>
</organism>
<dbReference type="Pfam" id="PF09588">
    <property type="entry name" value="YqaJ"/>
    <property type="match status" value="1"/>
</dbReference>
<dbReference type="GeneID" id="112906361"/>
<dbReference type="InterPro" id="IPR011604">
    <property type="entry name" value="PDDEXK-like_dom_sf"/>
</dbReference>
<dbReference type="InParanoid" id="A0A7F5RJB7"/>
<evidence type="ECO:0000313" key="3">
    <source>
        <dbReference type="RefSeq" id="XP_025836104.1"/>
    </source>
</evidence>
<dbReference type="Gene3D" id="3.90.320.10">
    <property type="match status" value="1"/>
</dbReference>
<protein>
    <submittedName>
        <fullName evidence="3">Uncharacterized protein LOC112906361</fullName>
    </submittedName>
</protein>
<evidence type="ECO:0000259" key="1">
    <source>
        <dbReference type="Pfam" id="PF09588"/>
    </source>
</evidence>
<dbReference type="GO" id="GO:0006281">
    <property type="term" value="P:DNA repair"/>
    <property type="evidence" value="ECO:0007669"/>
    <property type="project" value="UniProtKB-ARBA"/>
</dbReference>